<feature type="signal peptide" evidence="2">
    <location>
        <begin position="1"/>
        <end position="21"/>
    </location>
</feature>
<evidence type="ECO:0000313" key="3">
    <source>
        <dbReference type="EMBL" id="KAL1526618.1"/>
    </source>
</evidence>
<feature type="compositionally biased region" description="Basic and acidic residues" evidence="1">
    <location>
        <begin position="92"/>
        <end position="104"/>
    </location>
</feature>
<dbReference type="Proteomes" id="UP001515480">
    <property type="component" value="Unassembled WGS sequence"/>
</dbReference>
<dbReference type="AlphaFoldDB" id="A0AB34K049"/>
<feature type="chain" id="PRO_5044326649" evidence="2">
    <location>
        <begin position="22"/>
        <end position="136"/>
    </location>
</feature>
<feature type="compositionally biased region" description="Acidic residues" evidence="1">
    <location>
        <begin position="106"/>
        <end position="136"/>
    </location>
</feature>
<evidence type="ECO:0000256" key="1">
    <source>
        <dbReference type="SAM" id="MobiDB-lite"/>
    </source>
</evidence>
<protein>
    <submittedName>
        <fullName evidence="3">Uncharacterized protein</fullName>
    </submittedName>
</protein>
<feature type="compositionally biased region" description="Low complexity" evidence="1">
    <location>
        <begin position="75"/>
        <end position="89"/>
    </location>
</feature>
<keyword evidence="2" id="KW-0732">Signal</keyword>
<accession>A0AB34K049</accession>
<organism evidence="3 4">
    <name type="scientific">Prymnesium parvum</name>
    <name type="common">Toxic golden alga</name>
    <dbReference type="NCBI Taxonomy" id="97485"/>
    <lineage>
        <taxon>Eukaryota</taxon>
        <taxon>Haptista</taxon>
        <taxon>Haptophyta</taxon>
        <taxon>Prymnesiophyceae</taxon>
        <taxon>Prymnesiales</taxon>
        <taxon>Prymnesiaceae</taxon>
        <taxon>Prymnesium</taxon>
    </lineage>
</organism>
<reference evidence="3 4" key="1">
    <citation type="journal article" date="2024" name="Science">
        <title>Giant polyketide synthase enzymes in the biosynthesis of giant marine polyether toxins.</title>
        <authorList>
            <person name="Fallon T.R."/>
            <person name="Shende V.V."/>
            <person name="Wierzbicki I.H."/>
            <person name="Pendleton A.L."/>
            <person name="Watervoot N.F."/>
            <person name="Auber R.P."/>
            <person name="Gonzalez D.J."/>
            <person name="Wisecaver J.H."/>
            <person name="Moore B.S."/>
        </authorList>
    </citation>
    <scope>NUCLEOTIDE SEQUENCE [LARGE SCALE GENOMIC DNA]</scope>
    <source>
        <strain evidence="3 4">12B1</strain>
    </source>
</reference>
<comment type="caution">
    <text evidence="3">The sequence shown here is derived from an EMBL/GenBank/DDBJ whole genome shotgun (WGS) entry which is preliminary data.</text>
</comment>
<keyword evidence="4" id="KW-1185">Reference proteome</keyword>
<feature type="region of interest" description="Disordered" evidence="1">
    <location>
        <begin position="75"/>
        <end position="136"/>
    </location>
</feature>
<sequence>MRPHLLVLALLALTANPTASATTEAAAEVESLSNASAPCKWSWYYLGCVPKAQCTHKTKVRWGKLGDCVLKEAEGATASGEAAPASTPADEAEAKTEEAERSTMDSEPEQEVASETDSESDMEVESDSDLEVEPEP</sequence>
<gene>
    <name evidence="3" type="ORF">AB1Y20_015322</name>
</gene>
<evidence type="ECO:0000256" key="2">
    <source>
        <dbReference type="SAM" id="SignalP"/>
    </source>
</evidence>
<proteinExistence type="predicted"/>
<evidence type="ECO:0000313" key="4">
    <source>
        <dbReference type="Proteomes" id="UP001515480"/>
    </source>
</evidence>
<dbReference type="EMBL" id="JBGBPQ010000003">
    <property type="protein sequence ID" value="KAL1526618.1"/>
    <property type="molecule type" value="Genomic_DNA"/>
</dbReference>
<name>A0AB34K049_PRYPA</name>